<accession>A0A839V4K5</accession>
<evidence type="ECO:0000259" key="6">
    <source>
        <dbReference type="PROSITE" id="PS50887"/>
    </source>
</evidence>
<evidence type="ECO:0000313" key="7">
    <source>
        <dbReference type="EMBL" id="MBB3190613.1"/>
    </source>
</evidence>
<feature type="modified residue" description="4-aspartylphosphate" evidence="4">
    <location>
        <position position="57"/>
    </location>
</feature>
<dbReference type="NCBIfam" id="TIGR00254">
    <property type="entry name" value="GGDEF"/>
    <property type="match status" value="1"/>
</dbReference>
<dbReference type="Pfam" id="PF00072">
    <property type="entry name" value="Response_reg"/>
    <property type="match status" value="1"/>
</dbReference>
<dbReference type="Proteomes" id="UP000547614">
    <property type="component" value="Unassembled WGS sequence"/>
</dbReference>
<evidence type="ECO:0000256" key="4">
    <source>
        <dbReference type="PROSITE-ProRule" id="PRU00169"/>
    </source>
</evidence>
<dbReference type="EC" id="2.7.7.65" evidence="2"/>
<dbReference type="PROSITE" id="PS50110">
    <property type="entry name" value="RESPONSE_REGULATORY"/>
    <property type="match status" value="1"/>
</dbReference>
<dbReference type="Pfam" id="PF00990">
    <property type="entry name" value="GGDEF"/>
    <property type="match status" value="1"/>
</dbReference>
<evidence type="ECO:0000313" key="8">
    <source>
        <dbReference type="Proteomes" id="UP000547614"/>
    </source>
</evidence>
<dbReference type="FunFam" id="3.30.70.270:FF:000001">
    <property type="entry name" value="Diguanylate cyclase domain protein"/>
    <property type="match status" value="1"/>
</dbReference>
<dbReference type="InterPro" id="IPR029787">
    <property type="entry name" value="Nucleotide_cyclase"/>
</dbReference>
<dbReference type="InterPro" id="IPR050469">
    <property type="entry name" value="Diguanylate_Cyclase"/>
</dbReference>
<dbReference type="GO" id="GO:0052621">
    <property type="term" value="F:diguanylate cyclase activity"/>
    <property type="evidence" value="ECO:0007669"/>
    <property type="project" value="UniProtKB-EC"/>
</dbReference>
<dbReference type="GO" id="GO:0043709">
    <property type="term" value="P:cell adhesion involved in single-species biofilm formation"/>
    <property type="evidence" value="ECO:0007669"/>
    <property type="project" value="TreeGrafter"/>
</dbReference>
<feature type="domain" description="Response regulatory" evidence="5">
    <location>
        <begin position="8"/>
        <end position="124"/>
    </location>
</feature>
<dbReference type="SMART" id="SM00267">
    <property type="entry name" value="GGDEF"/>
    <property type="match status" value="1"/>
</dbReference>
<evidence type="ECO:0000256" key="1">
    <source>
        <dbReference type="ARBA" id="ARBA00001946"/>
    </source>
</evidence>
<keyword evidence="8" id="KW-1185">Reference proteome</keyword>
<dbReference type="CDD" id="cd01949">
    <property type="entry name" value="GGDEF"/>
    <property type="match status" value="1"/>
</dbReference>
<reference evidence="7 8" key="1">
    <citation type="submission" date="2020-08" db="EMBL/GenBank/DDBJ databases">
        <title>Genomic Encyclopedia of Type Strains, Phase III (KMG-III): the genomes of soil and plant-associated and newly described type strains.</title>
        <authorList>
            <person name="Whitman W."/>
        </authorList>
    </citation>
    <scope>NUCLEOTIDE SEQUENCE [LARGE SCALE GENOMIC DNA]</scope>
    <source>
        <strain evidence="7 8">CECT 7282</strain>
    </source>
</reference>
<protein>
    <recommendedName>
        <fullName evidence="2">diguanylate cyclase</fullName>
        <ecNumber evidence="2">2.7.7.65</ecNumber>
    </recommendedName>
</protein>
<dbReference type="EMBL" id="JACHXP010000007">
    <property type="protein sequence ID" value="MBB3190613.1"/>
    <property type="molecule type" value="Genomic_DNA"/>
</dbReference>
<sequence length="306" mass="33263">MLDSTLQTVLIVDDSPDIHRLISARLSAEGVALLHAHDAVEGLAIAREQLPDLILLDLEMPGTDGMTLFSQLKEESALDAIPVIFLTGTLDVTTKVQAFELGAVDYVTKPFDAIELKARVRAALRTKRYQDLLATKARIDALTGLWNRGYLTDQLAVEVSALIRHGSPVALIMVDIDHFKRINDTHGHPFGDIVLQRVAQVLGQATRDNDVVCRYGGEEFAIILRDTSSVGAVSIAQRLCHAVAAITFRQGRETVQVTASFGVAGSDQCDDHDAVSADTLLEAADMALYAAKSAGRNRVGWKHETR</sequence>
<dbReference type="PANTHER" id="PTHR45138:SF9">
    <property type="entry name" value="DIGUANYLATE CYCLASE DGCM-RELATED"/>
    <property type="match status" value="1"/>
</dbReference>
<dbReference type="Gene3D" id="3.40.50.2300">
    <property type="match status" value="1"/>
</dbReference>
<dbReference type="InterPro" id="IPR011006">
    <property type="entry name" value="CheY-like_superfamily"/>
</dbReference>
<dbReference type="InterPro" id="IPR000160">
    <property type="entry name" value="GGDEF_dom"/>
</dbReference>
<evidence type="ECO:0000256" key="3">
    <source>
        <dbReference type="ARBA" id="ARBA00034247"/>
    </source>
</evidence>
<dbReference type="PROSITE" id="PS50887">
    <property type="entry name" value="GGDEF"/>
    <property type="match status" value="1"/>
</dbReference>
<dbReference type="GO" id="GO:0000160">
    <property type="term" value="P:phosphorelay signal transduction system"/>
    <property type="evidence" value="ECO:0007669"/>
    <property type="project" value="InterPro"/>
</dbReference>
<dbReference type="GO" id="GO:1902201">
    <property type="term" value="P:negative regulation of bacterial-type flagellum-dependent cell motility"/>
    <property type="evidence" value="ECO:0007669"/>
    <property type="project" value="TreeGrafter"/>
</dbReference>
<dbReference type="GO" id="GO:0005886">
    <property type="term" value="C:plasma membrane"/>
    <property type="evidence" value="ECO:0007669"/>
    <property type="project" value="TreeGrafter"/>
</dbReference>
<dbReference type="PANTHER" id="PTHR45138">
    <property type="entry name" value="REGULATORY COMPONENTS OF SENSORY TRANSDUCTION SYSTEM"/>
    <property type="match status" value="1"/>
</dbReference>
<keyword evidence="4" id="KW-0597">Phosphoprotein</keyword>
<organism evidence="7 8">
    <name type="scientific">Halomonas cerina</name>
    <dbReference type="NCBI Taxonomy" id="447424"/>
    <lineage>
        <taxon>Bacteria</taxon>
        <taxon>Pseudomonadati</taxon>
        <taxon>Pseudomonadota</taxon>
        <taxon>Gammaproteobacteria</taxon>
        <taxon>Oceanospirillales</taxon>
        <taxon>Halomonadaceae</taxon>
        <taxon>Halomonas</taxon>
    </lineage>
</organism>
<dbReference type="RefSeq" id="WP_183325358.1">
    <property type="nucleotide sequence ID" value="NZ_JACHXP010000007.1"/>
</dbReference>
<name>A0A839V4K5_9GAMM</name>
<dbReference type="Gene3D" id="3.30.70.270">
    <property type="match status" value="1"/>
</dbReference>
<comment type="cofactor">
    <cofactor evidence="1">
        <name>Mg(2+)</name>
        <dbReference type="ChEBI" id="CHEBI:18420"/>
    </cofactor>
</comment>
<evidence type="ECO:0000259" key="5">
    <source>
        <dbReference type="PROSITE" id="PS50110"/>
    </source>
</evidence>
<comment type="catalytic activity">
    <reaction evidence="3">
        <text>2 GTP = 3',3'-c-di-GMP + 2 diphosphate</text>
        <dbReference type="Rhea" id="RHEA:24898"/>
        <dbReference type="ChEBI" id="CHEBI:33019"/>
        <dbReference type="ChEBI" id="CHEBI:37565"/>
        <dbReference type="ChEBI" id="CHEBI:58805"/>
        <dbReference type="EC" id="2.7.7.65"/>
    </reaction>
</comment>
<dbReference type="InterPro" id="IPR043128">
    <property type="entry name" value="Rev_trsase/Diguanyl_cyclase"/>
</dbReference>
<evidence type="ECO:0000256" key="2">
    <source>
        <dbReference type="ARBA" id="ARBA00012528"/>
    </source>
</evidence>
<dbReference type="InterPro" id="IPR001789">
    <property type="entry name" value="Sig_transdc_resp-reg_receiver"/>
</dbReference>
<dbReference type="SUPFAM" id="SSF55073">
    <property type="entry name" value="Nucleotide cyclase"/>
    <property type="match status" value="1"/>
</dbReference>
<dbReference type="AlphaFoldDB" id="A0A839V4K5"/>
<gene>
    <name evidence="7" type="ORF">FHR94_001846</name>
</gene>
<comment type="caution">
    <text evidence="7">The sequence shown here is derived from an EMBL/GenBank/DDBJ whole genome shotgun (WGS) entry which is preliminary data.</text>
</comment>
<dbReference type="SMART" id="SM00448">
    <property type="entry name" value="REC"/>
    <property type="match status" value="1"/>
</dbReference>
<dbReference type="SUPFAM" id="SSF52172">
    <property type="entry name" value="CheY-like"/>
    <property type="match status" value="1"/>
</dbReference>
<feature type="domain" description="GGDEF" evidence="6">
    <location>
        <begin position="167"/>
        <end position="304"/>
    </location>
</feature>
<proteinExistence type="predicted"/>